<accession>A0A0L8G7F0</accession>
<reference evidence="2" key="1">
    <citation type="submission" date="2015-07" db="EMBL/GenBank/DDBJ databases">
        <title>MeaNS - Measles Nucleotide Surveillance Program.</title>
        <authorList>
            <person name="Tran T."/>
            <person name="Druce J."/>
        </authorList>
    </citation>
    <scope>NUCLEOTIDE SEQUENCE</scope>
    <source>
        <strain evidence="2">UCB-OBI-ISO-001</strain>
        <tissue evidence="2">Gonad</tissue>
    </source>
</reference>
<organism evidence="2">
    <name type="scientific">Octopus bimaculoides</name>
    <name type="common">California two-spotted octopus</name>
    <dbReference type="NCBI Taxonomy" id="37653"/>
    <lineage>
        <taxon>Eukaryota</taxon>
        <taxon>Metazoa</taxon>
        <taxon>Spiralia</taxon>
        <taxon>Lophotrochozoa</taxon>
        <taxon>Mollusca</taxon>
        <taxon>Cephalopoda</taxon>
        <taxon>Coleoidea</taxon>
        <taxon>Octopodiformes</taxon>
        <taxon>Octopoda</taxon>
        <taxon>Incirrata</taxon>
        <taxon>Octopodidae</taxon>
        <taxon>Octopus</taxon>
    </lineage>
</organism>
<dbReference type="OrthoDB" id="2015280at2759"/>
<proteinExistence type="inferred from homology"/>
<gene>
    <name evidence="2" type="ORF">OCBIM_22038925mg</name>
</gene>
<name>A0A0L8G7F0_OCTBM</name>
<evidence type="ECO:0000256" key="1">
    <source>
        <dbReference type="ARBA" id="ARBA00010213"/>
    </source>
</evidence>
<dbReference type="AlphaFoldDB" id="A0A0L8G7F0"/>
<sequence>MLDLDKLAALGDKDKLLSMLKEIANSIHKCGVREVPALRRNFITNRTVTCNDGSPAGYYLRRSFGSFKWIIFLEDGWYCFDKHSCQSRWVTMKPYMSSKHWPEVKKGSGITSWDPEENPYYYHANMVYVPYCSSDSWTGTYKATSKEDFSFMGSLIIEEVLKDLLAHGLAKGKKLILAGSR</sequence>
<evidence type="ECO:0000313" key="2">
    <source>
        <dbReference type="EMBL" id="KOF72803.1"/>
    </source>
</evidence>
<dbReference type="STRING" id="37653.A0A0L8G7F0"/>
<dbReference type="EMBL" id="KQ423490">
    <property type="protein sequence ID" value="KOF72803.1"/>
    <property type="molecule type" value="Genomic_DNA"/>
</dbReference>
<dbReference type="PANTHER" id="PTHR21562:SF122">
    <property type="entry name" value="PALMITOLEOYL-PROTEIN CARBOXYLESTERASE NOTUM"/>
    <property type="match status" value="1"/>
</dbReference>
<dbReference type="InterPro" id="IPR004963">
    <property type="entry name" value="PAE/NOTUM"/>
</dbReference>
<dbReference type="GO" id="GO:0016787">
    <property type="term" value="F:hydrolase activity"/>
    <property type="evidence" value="ECO:0007669"/>
    <property type="project" value="InterPro"/>
</dbReference>
<comment type="similarity">
    <text evidence="1">Belongs to the pectinacetylesterase family. Notum subfamily.</text>
</comment>
<protein>
    <submittedName>
        <fullName evidence="2">Uncharacterized protein</fullName>
    </submittedName>
</protein>
<dbReference type="Pfam" id="PF03283">
    <property type="entry name" value="PAE"/>
    <property type="match status" value="1"/>
</dbReference>
<dbReference type="PANTHER" id="PTHR21562">
    <property type="entry name" value="NOTUM-RELATED"/>
    <property type="match status" value="1"/>
</dbReference>